<evidence type="ECO:0000313" key="2">
    <source>
        <dbReference type="EMBL" id="QIQ04512.1"/>
    </source>
</evidence>
<gene>
    <name evidence="2" type="ORF">HA039_21425</name>
</gene>
<dbReference type="Gene3D" id="3.20.20.140">
    <property type="entry name" value="Metal-dependent hydrolases"/>
    <property type="match status" value="1"/>
</dbReference>
<dbReference type="SUPFAM" id="SSF51556">
    <property type="entry name" value="Metallo-dependent hydrolases"/>
    <property type="match status" value="1"/>
</dbReference>
<sequence length="387" mass="40358">MADLQDDPYTDTTTAPSTPPDTAPADAVDTTPVDATPFDVVDPRVGSDERARALLAAHPVIDGHNSLAQALRHMSPHDLELGEAALDTDIPRIRAGGVGGQFWSLVVPGQAADQNRAISSTLELIDLLRSLISDCPEGLRLALNAGDLSDARNCGRVASFLGPVAGYALGDSIGTLRGYHALGVRCVALAGAGWAADGLTRFGQEMVREMNRLGVLVDLSGTSGATMRAGLAVAKAPVLLSRSAAGALTDHPANVADDVLALLPANHGVCMVSFAPEQVVRAAGRPSVRDVADHVEHVRKVAGPECVGLSGTYGLAADTPRTAGLEDSSRYPALIAELFDRGWDETDLAALTWGNAARVVRDVEFAARAAQQRRGPSSATMEDLDGR</sequence>
<feature type="compositionally biased region" description="Low complexity" evidence="1">
    <location>
        <begin position="23"/>
        <end position="37"/>
    </location>
</feature>
<dbReference type="RefSeq" id="WP_167032458.1">
    <property type="nucleotide sequence ID" value="NZ_CP050177.1"/>
</dbReference>
<dbReference type="PANTHER" id="PTHR10443">
    <property type="entry name" value="MICROSOMAL DIPEPTIDASE"/>
    <property type="match status" value="1"/>
</dbReference>
<dbReference type="AlphaFoldDB" id="A0A6G9H1U6"/>
<organism evidence="2 3">
    <name type="scientific">Streptomyces liangshanensis</name>
    <dbReference type="NCBI Taxonomy" id="2717324"/>
    <lineage>
        <taxon>Bacteria</taxon>
        <taxon>Bacillati</taxon>
        <taxon>Actinomycetota</taxon>
        <taxon>Actinomycetes</taxon>
        <taxon>Kitasatosporales</taxon>
        <taxon>Streptomycetaceae</taxon>
        <taxon>Streptomyces</taxon>
    </lineage>
</organism>
<keyword evidence="3" id="KW-1185">Reference proteome</keyword>
<dbReference type="EMBL" id="CP050177">
    <property type="protein sequence ID" value="QIQ04512.1"/>
    <property type="molecule type" value="Genomic_DNA"/>
</dbReference>
<evidence type="ECO:0000313" key="3">
    <source>
        <dbReference type="Proteomes" id="UP000501179"/>
    </source>
</evidence>
<evidence type="ECO:0000256" key="1">
    <source>
        <dbReference type="SAM" id="MobiDB-lite"/>
    </source>
</evidence>
<proteinExistence type="predicted"/>
<dbReference type="InterPro" id="IPR032466">
    <property type="entry name" value="Metal_Hydrolase"/>
</dbReference>
<accession>A0A6G9H1U6</accession>
<feature type="region of interest" description="Disordered" evidence="1">
    <location>
        <begin position="1"/>
        <end position="40"/>
    </location>
</feature>
<protein>
    <submittedName>
        <fullName evidence="2">Membrane dipeptidase</fullName>
    </submittedName>
</protein>
<dbReference type="PROSITE" id="PS51365">
    <property type="entry name" value="RENAL_DIPEPTIDASE_2"/>
    <property type="match status" value="1"/>
</dbReference>
<reference evidence="2 3" key="1">
    <citation type="submission" date="2020-03" db="EMBL/GenBank/DDBJ databases">
        <title>A novel species.</title>
        <authorList>
            <person name="Gao J."/>
        </authorList>
    </citation>
    <scope>NUCLEOTIDE SEQUENCE [LARGE SCALE GENOMIC DNA]</scope>
    <source>
        <strain evidence="2 3">QMT-12</strain>
    </source>
</reference>
<dbReference type="InterPro" id="IPR008257">
    <property type="entry name" value="Pept_M19"/>
</dbReference>
<dbReference type="KEGG" id="slia:HA039_21425"/>
<dbReference type="GO" id="GO:0070573">
    <property type="term" value="F:metallodipeptidase activity"/>
    <property type="evidence" value="ECO:0007669"/>
    <property type="project" value="InterPro"/>
</dbReference>
<dbReference type="Proteomes" id="UP000501179">
    <property type="component" value="Chromosome"/>
</dbReference>
<name>A0A6G9H1U6_9ACTN</name>
<dbReference type="GO" id="GO:0006508">
    <property type="term" value="P:proteolysis"/>
    <property type="evidence" value="ECO:0007669"/>
    <property type="project" value="InterPro"/>
</dbReference>
<dbReference type="Pfam" id="PF01244">
    <property type="entry name" value="Peptidase_M19"/>
    <property type="match status" value="1"/>
</dbReference>
<dbReference type="PANTHER" id="PTHR10443:SF12">
    <property type="entry name" value="DIPEPTIDASE"/>
    <property type="match status" value="1"/>
</dbReference>